<name>A0A6J5H089_9BURK</name>
<dbReference type="Proteomes" id="UP000494119">
    <property type="component" value="Unassembled WGS sequence"/>
</dbReference>
<evidence type="ECO:0000313" key="3">
    <source>
        <dbReference type="Proteomes" id="UP000494119"/>
    </source>
</evidence>
<dbReference type="AlphaFoldDB" id="A0A6J5H089"/>
<accession>A0A6J5H089</accession>
<evidence type="ECO:0000313" key="2">
    <source>
        <dbReference type="EMBL" id="CAB3808501.1"/>
    </source>
</evidence>
<feature type="region of interest" description="Disordered" evidence="1">
    <location>
        <begin position="1"/>
        <end position="37"/>
    </location>
</feature>
<feature type="compositionally biased region" description="Polar residues" evidence="1">
    <location>
        <begin position="7"/>
        <end position="18"/>
    </location>
</feature>
<gene>
    <name evidence="2" type="ORF">LMG28688_06781</name>
</gene>
<protein>
    <submittedName>
        <fullName evidence="2">Uncharacterized protein</fullName>
    </submittedName>
</protein>
<proteinExistence type="predicted"/>
<keyword evidence="3" id="KW-1185">Reference proteome</keyword>
<evidence type="ECO:0000256" key="1">
    <source>
        <dbReference type="SAM" id="MobiDB-lite"/>
    </source>
</evidence>
<dbReference type="EMBL" id="CADIKL010000059">
    <property type="protein sequence ID" value="CAB3808501.1"/>
    <property type="molecule type" value="Genomic_DNA"/>
</dbReference>
<sequence length="61" mass="7100">MPKSIRLHSTSPVSQSDYVIQERARVSSREKAEGERAQKRLEMDARINVNASKWRYIRPGE</sequence>
<organism evidence="2 3">
    <name type="scientific">Paraburkholderia caffeinitolerans</name>
    <dbReference type="NCBI Taxonomy" id="1723730"/>
    <lineage>
        <taxon>Bacteria</taxon>
        <taxon>Pseudomonadati</taxon>
        <taxon>Pseudomonadota</taxon>
        <taxon>Betaproteobacteria</taxon>
        <taxon>Burkholderiales</taxon>
        <taxon>Burkholderiaceae</taxon>
        <taxon>Paraburkholderia</taxon>
    </lineage>
</organism>
<reference evidence="2 3" key="1">
    <citation type="submission" date="2020-04" db="EMBL/GenBank/DDBJ databases">
        <authorList>
            <person name="De Canck E."/>
        </authorList>
    </citation>
    <scope>NUCLEOTIDE SEQUENCE [LARGE SCALE GENOMIC DNA]</scope>
    <source>
        <strain evidence="2 3">LMG 28688</strain>
    </source>
</reference>
<feature type="compositionally biased region" description="Basic and acidic residues" evidence="1">
    <location>
        <begin position="20"/>
        <end position="37"/>
    </location>
</feature>